<evidence type="ECO:0000313" key="15">
    <source>
        <dbReference type="Proteomes" id="UP000177281"/>
    </source>
</evidence>
<reference evidence="14 15" key="1">
    <citation type="journal article" date="2016" name="Nat. Commun.">
        <title>Thousands of microbial genomes shed light on interconnected biogeochemical processes in an aquifer system.</title>
        <authorList>
            <person name="Anantharaman K."/>
            <person name="Brown C.T."/>
            <person name="Hug L.A."/>
            <person name="Sharon I."/>
            <person name="Castelle C.J."/>
            <person name="Probst A.J."/>
            <person name="Thomas B.C."/>
            <person name="Singh A."/>
            <person name="Wilkins M.J."/>
            <person name="Karaoz U."/>
            <person name="Brodie E.L."/>
            <person name="Williams K.H."/>
            <person name="Hubbard S.S."/>
            <person name="Banfield J.F."/>
        </authorList>
    </citation>
    <scope>NUCLEOTIDE SEQUENCE [LARGE SCALE GENOMIC DNA]</scope>
</reference>
<dbReference type="InterPro" id="IPR004513">
    <property type="entry name" value="FtsX"/>
</dbReference>
<keyword evidence="4 10" id="KW-1003">Cell membrane</keyword>
<dbReference type="PIRSF" id="PIRSF003097">
    <property type="entry name" value="FtsX"/>
    <property type="match status" value="1"/>
</dbReference>
<comment type="similarity">
    <text evidence="2 10">Belongs to the ABC-4 integral membrane protein family. FtsX subfamily.</text>
</comment>
<evidence type="ECO:0000256" key="9">
    <source>
        <dbReference type="ARBA" id="ARBA00023306"/>
    </source>
</evidence>
<evidence type="ECO:0000256" key="11">
    <source>
        <dbReference type="SAM" id="Phobius"/>
    </source>
</evidence>
<evidence type="ECO:0000256" key="10">
    <source>
        <dbReference type="PIRNR" id="PIRNR003097"/>
    </source>
</evidence>
<keyword evidence="8 10" id="KW-0472">Membrane</keyword>
<sequence length="305" mass="34645">MSLVTTKRLLKSGIIDFFRNIWISIAATSMVTITLLIISTMIILYTLTALAIQNSTDKVGVVTAYFTDQTTQNEIDSVKAEIEAIGGVRAVEYTSKEEAKRRFEERHQNEPVILETLNEFSDAENPIPASLAIKADNLTDYAAIYERLNTDRFAPYFQTIRDNQKVIDKLYQIIQFITRFGVLLAGIFIVVTIMVTFNTIRLTIYNRREEVEIMRLVGATNWYIRWPFLIEGIMYAIFATITASLIVFGLLTILSSRIQEFLSISALGTNLIQTLFWQILVVNLVASVFLGVVASTIAIRRYLRI</sequence>
<feature type="transmembrane region" description="Helical" evidence="11">
    <location>
        <begin position="21"/>
        <end position="47"/>
    </location>
</feature>
<evidence type="ECO:0000256" key="3">
    <source>
        <dbReference type="ARBA" id="ARBA00021907"/>
    </source>
</evidence>
<keyword evidence="6 11" id="KW-0812">Transmembrane</keyword>
<evidence type="ECO:0000256" key="5">
    <source>
        <dbReference type="ARBA" id="ARBA00022618"/>
    </source>
</evidence>
<gene>
    <name evidence="14" type="ORF">A3B10_00915</name>
</gene>
<feature type="domain" description="FtsX extracellular" evidence="13">
    <location>
        <begin position="62"/>
        <end position="149"/>
    </location>
</feature>
<evidence type="ECO:0000259" key="12">
    <source>
        <dbReference type="Pfam" id="PF02687"/>
    </source>
</evidence>
<dbReference type="EMBL" id="MFFB01000018">
    <property type="protein sequence ID" value="OGE94352.1"/>
    <property type="molecule type" value="Genomic_DNA"/>
</dbReference>
<keyword evidence="7 11" id="KW-1133">Transmembrane helix</keyword>
<dbReference type="GO" id="GO:0005886">
    <property type="term" value="C:plasma membrane"/>
    <property type="evidence" value="ECO:0007669"/>
    <property type="project" value="UniProtKB-SubCell"/>
</dbReference>
<dbReference type="STRING" id="1817841.A3B10_00915"/>
<dbReference type="PANTHER" id="PTHR47755:SF1">
    <property type="entry name" value="CELL DIVISION PROTEIN FTSX"/>
    <property type="match status" value="1"/>
</dbReference>
<dbReference type="Gene3D" id="3.30.70.3040">
    <property type="match status" value="1"/>
</dbReference>
<evidence type="ECO:0000256" key="6">
    <source>
        <dbReference type="ARBA" id="ARBA00022692"/>
    </source>
</evidence>
<evidence type="ECO:0000256" key="1">
    <source>
        <dbReference type="ARBA" id="ARBA00004651"/>
    </source>
</evidence>
<feature type="transmembrane region" description="Helical" evidence="11">
    <location>
        <begin position="180"/>
        <end position="200"/>
    </location>
</feature>
<keyword evidence="9 10" id="KW-0131">Cell cycle</keyword>
<keyword evidence="5 10" id="KW-0132">Cell division</keyword>
<dbReference type="Proteomes" id="UP000177281">
    <property type="component" value="Unassembled WGS sequence"/>
</dbReference>
<dbReference type="InterPro" id="IPR003838">
    <property type="entry name" value="ABC3_permease_C"/>
</dbReference>
<evidence type="ECO:0000259" key="13">
    <source>
        <dbReference type="Pfam" id="PF18075"/>
    </source>
</evidence>
<dbReference type="InterPro" id="IPR040690">
    <property type="entry name" value="FtsX_ECD"/>
</dbReference>
<organism evidence="14 15">
    <name type="scientific">Candidatus Doudnabacteria bacterium RIFCSPLOWO2_01_FULL_44_21</name>
    <dbReference type="NCBI Taxonomy" id="1817841"/>
    <lineage>
        <taxon>Bacteria</taxon>
        <taxon>Candidatus Doudnaibacteriota</taxon>
    </lineage>
</organism>
<proteinExistence type="inferred from homology"/>
<feature type="transmembrane region" description="Helical" evidence="11">
    <location>
        <begin position="275"/>
        <end position="299"/>
    </location>
</feature>
<evidence type="ECO:0000256" key="2">
    <source>
        <dbReference type="ARBA" id="ARBA00007379"/>
    </source>
</evidence>
<protein>
    <recommendedName>
        <fullName evidence="3 10">Cell division protein FtsX</fullName>
    </recommendedName>
</protein>
<evidence type="ECO:0000256" key="8">
    <source>
        <dbReference type="ARBA" id="ARBA00023136"/>
    </source>
</evidence>
<dbReference type="AlphaFoldDB" id="A0A1F5PXB5"/>
<dbReference type="GO" id="GO:0051301">
    <property type="term" value="P:cell division"/>
    <property type="evidence" value="ECO:0007669"/>
    <property type="project" value="UniProtKB-KW"/>
</dbReference>
<feature type="transmembrane region" description="Helical" evidence="11">
    <location>
        <begin position="233"/>
        <end position="255"/>
    </location>
</feature>
<comment type="caution">
    <text evidence="14">The sequence shown here is derived from an EMBL/GenBank/DDBJ whole genome shotgun (WGS) entry which is preliminary data.</text>
</comment>
<evidence type="ECO:0000256" key="7">
    <source>
        <dbReference type="ARBA" id="ARBA00022989"/>
    </source>
</evidence>
<evidence type="ECO:0000256" key="4">
    <source>
        <dbReference type="ARBA" id="ARBA00022475"/>
    </source>
</evidence>
<accession>A0A1F5PXB5</accession>
<feature type="domain" description="ABC3 transporter permease C-terminal" evidence="12">
    <location>
        <begin position="183"/>
        <end position="304"/>
    </location>
</feature>
<dbReference type="PANTHER" id="PTHR47755">
    <property type="entry name" value="CELL DIVISION PROTEIN FTSX"/>
    <property type="match status" value="1"/>
</dbReference>
<evidence type="ECO:0000313" key="14">
    <source>
        <dbReference type="EMBL" id="OGE94352.1"/>
    </source>
</evidence>
<dbReference type="Pfam" id="PF02687">
    <property type="entry name" value="FtsX"/>
    <property type="match status" value="1"/>
</dbReference>
<dbReference type="Pfam" id="PF18075">
    <property type="entry name" value="FtsX_ECD"/>
    <property type="match status" value="1"/>
</dbReference>
<comment type="subcellular location">
    <subcellularLocation>
        <location evidence="1">Cell membrane</location>
        <topology evidence="1">Multi-pass membrane protein</topology>
    </subcellularLocation>
</comment>
<name>A0A1F5PXB5_9BACT</name>